<dbReference type="Proteomes" id="UP000019141">
    <property type="component" value="Unassembled WGS sequence"/>
</dbReference>
<dbReference type="PATRIC" id="fig|1429438.4.peg.8374"/>
<proteinExistence type="predicted"/>
<keyword evidence="3" id="KW-1185">Reference proteome</keyword>
<reference evidence="2 3" key="1">
    <citation type="journal article" date="2014" name="Nature">
        <title>An environmental bacterial taxon with a large and distinct metabolic repertoire.</title>
        <authorList>
            <person name="Wilson M.C."/>
            <person name="Mori T."/>
            <person name="Ruckert C."/>
            <person name="Uria A.R."/>
            <person name="Helf M.J."/>
            <person name="Takada K."/>
            <person name="Gernert C."/>
            <person name="Steffens U.A."/>
            <person name="Heycke N."/>
            <person name="Schmitt S."/>
            <person name="Rinke C."/>
            <person name="Helfrich E.J."/>
            <person name="Brachmann A.O."/>
            <person name="Gurgui C."/>
            <person name="Wakimoto T."/>
            <person name="Kracht M."/>
            <person name="Crusemann M."/>
            <person name="Hentschel U."/>
            <person name="Abe I."/>
            <person name="Matsunaga S."/>
            <person name="Kalinowski J."/>
            <person name="Takeyama H."/>
            <person name="Piel J."/>
        </authorList>
    </citation>
    <scope>NUCLEOTIDE SEQUENCE [LARGE SCALE GENOMIC DNA]</scope>
    <source>
        <strain evidence="3">TSY1</strain>
    </source>
</reference>
<sequence length="124" mass="13888">MISTTHSPLVMLGMEPDEVVVLKSENHSIRAVWQLPDCSDVSAEDIIADERLFDTLPTRPEVAAELERYRELLAIPKSQRSPAEVAELTTHARSVQNRKSSGEPTSPLLDDIRALREKYSCECV</sequence>
<accession>W4L3U2</accession>
<feature type="compositionally biased region" description="Polar residues" evidence="1">
    <location>
        <begin position="91"/>
        <end position="104"/>
    </location>
</feature>
<dbReference type="HOGENOM" id="CLU_1999733_0_0_7"/>
<evidence type="ECO:0000313" key="2">
    <source>
        <dbReference type="EMBL" id="ETW92001.1"/>
    </source>
</evidence>
<name>W4L3U2_ENTF1</name>
<feature type="region of interest" description="Disordered" evidence="1">
    <location>
        <begin position="80"/>
        <end position="109"/>
    </location>
</feature>
<organism evidence="2 3">
    <name type="scientific">Entotheonella factor</name>
    <dbReference type="NCBI Taxonomy" id="1429438"/>
    <lineage>
        <taxon>Bacteria</taxon>
        <taxon>Pseudomonadati</taxon>
        <taxon>Nitrospinota/Tectimicrobiota group</taxon>
        <taxon>Candidatus Tectimicrobiota</taxon>
        <taxon>Candidatus Entotheonellia</taxon>
        <taxon>Candidatus Entotheonellales</taxon>
        <taxon>Candidatus Entotheonellaceae</taxon>
        <taxon>Candidatus Entotheonella</taxon>
    </lineage>
</organism>
<protein>
    <submittedName>
        <fullName evidence="2">Uncharacterized protein</fullName>
    </submittedName>
</protein>
<gene>
    <name evidence="2" type="ORF">ETSY1_45735</name>
</gene>
<dbReference type="AlphaFoldDB" id="W4L3U2"/>
<comment type="caution">
    <text evidence="2">The sequence shown here is derived from an EMBL/GenBank/DDBJ whole genome shotgun (WGS) entry which is preliminary data.</text>
</comment>
<evidence type="ECO:0000313" key="3">
    <source>
        <dbReference type="Proteomes" id="UP000019141"/>
    </source>
</evidence>
<evidence type="ECO:0000256" key="1">
    <source>
        <dbReference type="SAM" id="MobiDB-lite"/>
    </source>
</evidence>
<dbReference type="EMBL" id="AZHW01001754">
    <property type="protein sequence ID" value="ETW92001.1"/>
    <property type="molecule type" value="Genomic_DNA"/>
</dbReference>